<keyword evidence="1 5" id="KW-0808">Transferase</keyword>
<evidence type="ECO:0000256" key="2">
    <source>
        <dbReference type="ARBA" id="ARBA00023315"/>
    </source>
</evidence>
<dbReference type="RefSeq" id="WP_185894746.1">
    <property type="nucleotide sequence ID" value="NZ_CP060028.1"/>
</dbReference>
<dbReference type="PROSITE" id="PS51186">
    <property type="entry name" value="GNAT"/>
    <property type="match status" value="1"/>
</dbReference>
<proteinExistence type="predicted"/>
<evidence type="ECO:0000313" key="4">
    <source>
        <dbReference type="EMBL" id="QND79399.1"/>
    </source>
</evidence>
<evidence type="ECO:0000313" key="6">
    <source>
        <dbReference type="Proteomes" id="UP000515506"/>
    </source>
</evidence>
<dbReference type="EMBL" id="CP060731">
    <property type="protein sequence ID" value="QNN78604.1"/>
    <property type="molecule type" value="Genomic_DNA"/>
</dbReference>
<dbReference type="PANTHER" id="PTHR43877:SF2">
    <property type="entry name" value="AMINOALKYLPHOSPHONATE N-ACETYLTRANSFERASE-RELATED"/>
    <property type="match status" value="1"/>
</dbReference>
<dbReference type="EMBL" id="CP060028">
    <property type="protein sequence ID" value="QND79399.1"/>
    <property type="molecule type" value="Genomic_DNA"/>
</dbReference>
<dbReference type="InterPro" id="IPR016181">
    <property type="entry name" value="Acyl_CoA_acyltransferase"/>
</dbReference>
<dbReference type="Pfam" id="PF00583">
    <property type="entry name" value="Acetyltransf_1"/>
    <property type="match status" value="1"/>
</dbReference>
<keyword evidence="6" id="KW-1185">Reference proteome</keyword>
<dbReference type="PANTHER" id="PTHR43877">
    <property type="entry name" value="AMINOALKYLPHOSPHONATE N-ACETYLTRANSFERASE-RELATED-RELATED"/>
    <property type="match status" value="1"/>
</dbReference>
<accession>A0A7G9TES9</accession>
<dbReference type="AlphaFoldDB" id="A0A7G9TES9"/>
<reference evidence="4 6" key="2">
    <citation type="submission" date="2020-08" db="EMBL/GenBank/DDBJ databases">
        <title>Streptomycin resistant and MDR strain, P. mexicana.</title>
        <authorList>
            <person name="Ganesh-kumar S."/>
            <person name="Zhe T."/>
            <person name="Yu Z."/>
            <person name="Min Y."/>
        </authorList>
    </citation>
    <scope>NUCLEOTIDE SEQUENCE [LARGE SCALE GENOMIC DNA]</scope>
    <source>
        <strain evidence="4 6">GTZY</strain>
    </source>
</reference>
<dbReference type="GO" id="GO:0016747">
    <property type="term" value="F:acyltransferase activity, transferring groups other than amino-acyl groups"/>
    <property type="evidence" value="ECO:0007669"/>
    <property type="project" value="InterPro"/>
</dbReference>
<dbReference type="Proteomes" id="UP000515838">
    <property type="component" value="Chromosome"/>
</dbReference>
<evidence type="ECO:0000313" key="5">
    <source>
        <dbReference type="EMBL" id="QNN78604.1"/>
    </source>
</evidence>
<name>A0A7G9TES9_PSEMX</name>
<evidence type="ECO:0000313" key="7">
    <source>
        <dbReference type="Proteomes" id="UP000515838"/>
    </source>
</evidence>
<keyword evidence="2" id="KW-0012">Acyltransferase</keyword>
<dbReference type="InterPro" id="IPR000182">
    <property type="entry name" value="GNAT_dom"/>
</dbReference>
<dbReference type="InterPro" id="IPR050832">
    <property type="entry name" value="Bact_Acetyltransf"/>
</dbReference>
<protein>
    <submittedName>
        <fullName evidence="5">GNAT family N-acetyltransferase</fullName>
    </submittedName>
</protein>
<dbReference type="CDD" id="cd04301">
    <property type="entry name" value="NAT_SF"/>
    <property type="match status" value="1"/>
</dbReference>
<dbReference type="Proteomes" id="UP000515506">
    <property type="component" value="Chromosome"/>
</dbReference>
<evidence type="ECO:0000256" key="1">
    <source>
        <dbReference type="ARBA" id="ARBA00022679"/>
    </source>
</evidence>
<reference evidence="5 7" key="1">
    <citation type="submission" date="2020-08" db="EMBL/GenBank/DDBJ databases">
        <title>Streptomycin Non-resistant strain, P. mexicana.</title>
        <authorList>
            <person name="Ganesh-Kumar S."/>
            <person name="Zhe T."/>
            <person name="Yu Z."/>
            <person name="Min Y."/>
        </authorList>
    </citation>
    <scope>NUCLEOTIDE SEQUENCE [LARGE SCALE GENOMIC DNA]</scope>
    <source>
        <strain evidence="5 7">GTZY2</strain>
    </source>
</reference>
<organism evidence="5 7">
    <name type="scientific">Pseudoxanthomonas mexicana</name>
    <dbReference type="NCBI Taxonomy" id="128785"/>
    <lineage>
        <taxon>Bacteria</taxon>
        <taxon>Pseudomonadati</taxon>
        <taxon>Pseudomonadota</taxon>
        <taxon>Gammaproteobacteria</taxon>
        <taxon>Lysobacterales</taxon>
        <taxon>Lysobacteraceae</taxon>
        <taxon>Pseudoxanthomonas</taxon>
    </lineage>
</organism>
<feature type="domain" description="N-acetyltransferase" evidence="3">
    <location>
        <begin position="24"/>
        <end position="178"/>
    </location>
</feature>
<dbReference type="SUPFAM" id="SSF55729">
    <property type="entry name" value="Acyl-CoA N-acyltransferases (Nat)"/>
    <property type="match status" value="1"/>
</dbReference>
<dbReference type="Gene3D" id="3.40.630.30">
    <property type="match status" value="1"/>
</dbReference>
<dbReference type="GeneID" id="81470109"/>
<gene>
    <name evidence="4" type="ORF">H4W19_13700</name>
    <name evidence="5" type="ORF">IAE60_03970</name>
</gene>
<evidence type="ECO:0000259" key="3">
    <source>
        <dbReference type="PROSITE" id="PS51186"/>
    </source>
</evidence>
<sequence length="178" mass="19998">MSPGFPPEPAQSLWTPDALAARGARLRWLTAQDLPWLRELYAGTRADEMAPVPWTPEQKRHFLDQQFDAQHRHYLQAYGSADFLAVCDRGDRPLGRLYLQRTAPTYLIVDVSLFPAVRGQGLGTALIGAVQDQAAAQGCGVMLHVLQQNPRARRLYERLGFVAGEEGHSPYLRMDWKS</sequence>